<evidence type="ECO:0000256" key="9">
    <source>
        <dbReference type="SAM" id="Phobius"/>
    </source>
</evidence>
<dbReference type="Pfam" id="PF07730">
    <property type="entry name" value="HisKA_3"/>
    <property type="match status" value="1"/>
</dbReference>
<keyword evidence="4" id="KW-0808">Transferase</keyword>
<dbReference type="InterPro" id="IPR050482">
    <property type="entry name" value="Sensor_HK_TwoCompSys"/>
</dbReference>
<evidence type="ECO:0000256" key="5">
    <source>
        <dbReference type="ARBA" id="ARBA00022741"/>
    </source>
</evidence>
<feature type="transmembrane region" description="Helical" evidence="9">
    <location>
        <begin position="115"/>
        <end position="132"/>
    </location>
</feature>
<keyword evidence="6 11" id="KW-0418">Kinase</keyword>
<evidence type="ECO:0000313" key="11">
    <source>
        <dbReference type="EMBL" id="AIY84012.1"/>
    </source>
</evidence>
<dbReference type="Gene3D" id="3.30.565.10">
    <property type="entry name" value="Histidine kinase-like ATPase, C-terminal domain"/>
    <property type="match status" value="1"/>
</dbReference>
<keyword evidence="9" id="KW-0812">Transmembrane</keyword>
<feature type="transmembrane region" description="Helical" evidence="9">
    <location>
        <begin position="30"/>
        <end position="48"/>
    </location>
</feature>
<dbReference type="AlphaFoldDB" id="A0A0A7FWL8"/>
<dbReference type="PANTHER" id="PTHR24421:SF10">
    <property type="entry name" value="NITRATE_NITRITE SENSOR PROTEIN NARQ"/>
    <property type="match status" value="1"/>
</dbReference>
<keyword evidence="5" id="KW-0547">Nucleotide-binding</keyword>
<evidence type="ECO:0000256" key="3">
    <source>
        <dbReference type="ARBA" id="ARBA00022553"/>
    </source>
</evidence>
<protein>
    <recommendedName>
        <fullName evidence="2">histidine kinase</fullName>
        <ecNumber evidence="2">2.7.13.3</ecNumber>
    </recommendedName>
</protein>
<dbReference type="EMBL" id="CP006905">
    <property type="protein sequence ID" value="AIY84012.1"/>
    <property type="molecule type" value="Genomic_DNA"/>
</dbReference>
<accession>A0A0A7FWL8</accession>
<dbReference type="Proteomes" id="UP000030635">
    <property type="component" value="Chromosome"/>
</dbReference>
<feature type="transmembrane region" description="Helical" evidence="9">
    <location>
        <begin position="60"/>
        <end position="80"/>
    </location>
</feature>
<keyword evidence="12" id="KW-1185">Reference proteome</keyword>
<gene>
    <name evidence="11" type="ORF">U729_214</name>
</gene>
<dbReference type="PANTHER" id="PTHR24421">
    <property type="entry name" value="NITRATE/NITRITE SENSOR PROTEIN NARX-RELATED"/>
    <property type="match status" value="1"/>
</dbReference>
<keyword evidence="9" id="KW-0472">Membrane</keyword>
<evidence type="ECO:0000313" key="12">
    <source>
        <dbReference type="Proteomes" id="UP000030635"/>
    </source>
</evidence>
<evidence type="ECO:0000259" key="10">
    <source>
        <dbReference type="Pfam" id="PF07730"/>
    </source>
</evidence>
<dbReference type="OrthoDB" id="9781904at2"/>
<feature type="transmembrane region" description="Helical" evidence="9">
    <location>
        <begin position="6"/>
        <end position="23"/>
    </location>
</feature>
<feature type="domain" description="Signal transduction histidine kinase subgroup 3 dimerisation and phosphoacceptor" evidence="10">
    <location>
        <begin position="178"/>
        <end position="243"/>
    </location>
</feature>
<keyword evidence="3" id="KW-0597">Phosphoprotein</keyword>
<dbReference type="GO" id="GO:0005524">
    <property type="term" value="F:ATP binding"/>
    <property type="evidence" value="ECO:0007669"/>
    <property type="project" value="UniProtKB-KW"/>
</dbReference>
<dbReference type="KEGG" id="cbv:U729_214"/>
<reference evidence="11 12" key="1">
    <citation type="journal article" date="2015" name="Infect. Genet. Evol.">
        <title>Genomic sequences of six botulinum neurotoxin-producing strains representing three clostridial species illustrate the mobility and diversity of botulinum neurotoxin genes.</title>
        <authorList>
            <person name="Smith T.J."/>
            <person name="Hill K.K."/>
            <person name="Xie G."/>
            <person name="Foley B.T."/>
            <person name="Williamson C.H."/>
            <person name="Foster J.T."/>
            <person name="Johnson S.L."/>
            <person name="Chertkov O."/>
            <person name="Teshima H."/>
            <person name="Gibbons H.S."/>
            <person name="Johnsky L.A."/>
            <person name="Karavis M.A."/>
            <person name="Smith L.A."/>
        </authorList>
    </citation>
    <scope>NUCLEOTIDE SEQUENCE [LARGE SCALE GENOMIC DNA]</scope>
    <source>
        <strain evidence="11">Sullivan</strain>
    </source>
</reference>
<comment type="catalytic activity">
    <reaction evidence="1">
        <text>ATP + protein L-histidine = ADP + protein N-phospho-L-histidine.</text>
        <dbReference type="EC" id="2.7.13.3"/>
    </reaction>
</comment>
<dbReference type="EC" id="2.7.13.3" evidence="2"/>
<keyword evidence="7" id="KW-0067">ATP-binding</keyword>
<evidence type="ECO:0000256" key="6">
    <source>
        <dbReference type="ARBA" id="ARBA00022777"/>
    </source>
</evidence>
<evidence type="ECO:0000256" key="2">
    <source>
        <dbReference type="ARBA" id="ARBA00012438"/>
    </source>
</evidence>
<dbReference type="GO" id="GO:0016020">
    <property type="term" value="C:membrane"/>
    <property type="evidence" value="ECO:0007669"/>
    <property type="project" value="InterPro"/>
</dbReference>
<dbReference type="GO" id="GO:0000155">
    <property type="term" value="F:phosphorelay sensor kinase activity"/>
    <property type="evidence" value="ECO:0007669"/>
    <property type="project" value="InterPro"/>
</dbReference>
<feature type="transmembrane region" description="Helical" evidence="9">
    <location>
        <begin position="92"/>
        <end position="109"/>
    </location>
</feature>
<evidence type="ECO:0000256" key="7">
    <source>
        <dbReference type="ARBA" id="ARBA00022840"/>
    </source>
</evidence>
<name>A0A0A7FWL8_9CLOT</name>
<dbReference type="InterPro" id="IPR036890">
    <property type="entry name" value="HATPase_C_sf"/>
</dbReference>
<dbReference type="InterPro" id="IPR011712">
    <property type="entry name" value="Sig_transdc_His_kin_sub3_dim/P"/>
</dbReference>
<sequence>MNFKDFKLIFRIIILLGISYFYIESDKSAFFFVTYILINLIFSITQSLAKKEYEKYILKIMIFINIIYILIGFKIAVIFLTQIIIEESVKSNIRLLGVSIFIITYSFIFNSENYILFYLYLMIISIFLYLIVNRSFSRLNILEGKLDEERKYINKIKLKMENEAEYYKNSIAYAKLEERNKISRRMHDEVGHIIAASILRLEAATIVLDSDLEKGKEMVGEITEHLRKGMNDIRSTIHEITPESEEIGLNRLKTLIENKFKNSNIIAKIRCSGDIEKINSKQWIIINESIKELSTNTLKYSNCERVYIIIDVLNKLIKVNFKDDGIGKEKIVKGYGLKKIEERLIENNGDLILNGKDGFSAILLLKID</sequence>
<keyword evidence="8" id="KW-0902">Two-component regulatory system</keyword>
<keyword evidence="9" id="KW-1133">Transmembrane helix</keyword>
<evidence type="ECO:0000256" key="8">
    <source>
        <dbReference type="ARBA" id="ARBA00023012"/>
    </source>
</evidence>
<dbReference type="RefSeq" id="WP_039310952.1">
    <property type="nucleotide sequence ID" value="NZ_CP006905.1"/>
</dbReference>
<proteinExistence type="predicted"/>
<evidence type="ECO:0000256" key="1">
    <source>
        <dbReference type="ARBA" id="ARBA00000085"/>
    </source>
</evidence>
<dbReference type="HOGENOM" id="CLU_000445_20_3_9"/>
<dbReference type="GO" id="GO:0046983">
    <property type="term" value="F:protein dimerization activity"/>
    <property type="evidence" value="ECO:0007669"/>
    <property type="project" value="InterPro"/>
</dbReference>
<evidence type="ECO:0000256" key="4">
    <source>
        <dbReference type="ARBA" id="ARBA00022679"/>
    </source>
</evidence>
<dbReference type="Gene3D" id="1.20.5.1930">
    <property type="match status" value="1"/>
</dbReference>
<dbReference type="eggNOG" id="COG4585">
    <property type="taxonomic scope" value="Bacteria"/>
</dbReference>
<organism evidence="11 12">
    <name type="scientific">Clostridium baratii str. Sullivan</name>
    <dbReference type="NCBI Taxonomy" id="1415775"/>
    <lineage>
        <taxon>Bacteria</taxon>
        <taxon>Bacillati</taxon>
        <taxon>Bacillota</taxon>
        <taxon>Clostridia</taxon>
        <taxon>Eubacteriales</taxon>
        <taxon>Clostridiaceae</taxon>
        <taxon>Clostridium</taxon>
    </lineage>
</organism>